<evidence type="ECO:0000259" key="6">
    <source>
        <dbReference type="PROSITE" id="PS51721"/>
    </source>
</evidence>
<sequence>MALNINWFPGHMKKTKEDIEKNLKLVDIVLEIIDARIPESSRNPMLDDILGDKPRLIIMNKVDLSDPKENQKWINKFKSDGIVALPMNSKERINVGKIYDIAREILADKFKKHEEKEIDNPLIRMMIVGVPNSGKSTFINNVAQRKGARVGNRPGVTQTKQWIKTNSNLQLLDTPGVLWPKFDDRTGLHLSFTNAIKDEILNIEDLTLYFLKEIAKEYPENLKERYGVDPSAEAIDIYEAIAKKRGAIIAGGDFDYTRTASIILNDFRTGKLGRITLEKL</sequence>
<reference evidence="7 8" key="1">
    <citation type="submission" date="2014-07" db="EMBL/GenBank/DDBJ databases">
        <authorList>
            <person name="McCorrison J."/>
            <person name="Sanka R."/>
            <person name="Torralba M."/>
            <person name="Gillis M."/>
            <person name="Haft D.H."/>
            <person name="Methe B."/>
            <person name="Sutton G."/>
            <person name="Nelson K.E."/>
        </authorList>
    </citation>
    <scope>NUCLEOTIDE SEQUENCE [LARGE SCALE GENOMIC DNA]</scope>
    <source>
        <strain evidence="7 8">S7-1-13</strain>
    </source>
</reference>
<dbReference type="Pfam" id="PF01926">
    <property type="entry name" value="MMR_HSR1"/>
    <property type="match status" value="1"/>
</dbReference>
<dbReference type="InterPro" id="IPR016478">
    <property type="entry name" value="GTPase_MTG1"/>
</dbReference>
<evidence type="ECO:0000256" key="5">
    <source>
        <dbReference type="PIRSR" id="PIRSR006230-1"/>
    </source>
</evidence>
<keyword evidence="2 4" id="KW-0547">Nucleotide-binding</keyword>
<feature type="domain" description="CP-type G" evidence="6">
    <location>
        <begin position="15"/>
        <end position="180"/>
    </location>
</feature>
<dbReference type="AlphaFoldDB" id="A0A095YE59"/>
<comment type="caution">
    <text evidence="7">The sequence shown here is derived from an EMBL/GenBank/DDBJ whole genome shotgun (WGS) entry which is preliminary data.</text>
</comment>
<dbReference type="SUPFAM" id="SSF52540">
    <property type="entry name" value="P-loop containing nucleoside triphosphate hydrolases"/>
    <property type="match status" value="1"/>
</dbReference>
<dbReference type="eggNOG" id="COG1161">
    <property type="taxonomic scope" value="Bacteria"/>
</dbReference>
<gene>
    <name evidence="7" type="ORF">HMPREF1630_02110</name>
</gene>
<dbReference type="RefSeq" id="WP_037326597.1">
    <property type="nucleotide sequence ID" value="NZ_JRMW01000024.1"/>
</dbReference>
<dbReference type="Gene3D" id="1.10.1580.10">
    <property type="match status" value="1"/>
</dbReference>
<dbReference type="InterPro" id="IPR023179">
    <property type="entry name" value="GTP-bd_ortho_bundle_sf"/>
</dbReference>
<evidence type="ECO:0000256" key="1">
    <source>
        <dbReference type="ARBA" id="ARBA00014898"/>
    </source>
</evidence>
<comment type="function">
    <text evidence="4">Required for a late step of 50S ribosomal subunit assembly. Has GTPase activity.</text>
</comment>
<dbReference type="CDD" id="cd01856">
    <property type="entry name" value="YlqF"/>
    <property type="match status" value="1"/>
</dbReference>
<dbReference type="EMBL" id="JRMW01000024">
    <property type="protein sequence ID" value="KGF04837.1"/>
    <property type="molecule type" value="Genomic_DNA"/>
</dbReference>
<dbReference type="PANTHER" id="PTHR45782:SF4">
    <property type="entry name" value="MITOCHONDRIAL RIBOSOME-ASSOCIATED GTPASE 1"/>
    <property type="match status" value="1"/>
</dbReference>
<comment type="similarity">
    <text evidence="4">Belongs to the TRAFAC class YlqF/YawG GTPase family. MTG1 subfamily.</text>
</comment>
<comment type="subcellular location">
    <subcellularLocation>
        <location evidence="4">Cytoplasm</location>
    </subcellularLocation>
</comment>
<dbReference type="GO" id="GO:0005737">
    <property type="term" value="C:cytoplasm"/>
    <property type="evidence" value="ECO:0007669"/>
    <property type="project" value="UniProtKB-SubCell"/>
</dbReference>
<evidence type="ECO:0000256" key="2">
    <source>
        <dbReference type="ARBA" id="ARBA00022741"/>
    </source>
</evidence>
<dbReference type="GO" id="GO:0006412">
    <property type="term" value="P:translation"/>
    <property type="evidence" value="ECO:0007669"/>
    <property type="project" value="TreeGrafter"/>
</dbReference>
<keyword evidence="3 4" id="KW-0342">GTP-binding</keyword>
<accession>A0A095YE59</accession>
<evidence type="ECO:0000313" key="8">
    <source>
        <dbReference type="Proteomes" id="UP000029579"/>
    </source>
</evidence>
<dbReference type="InterPro" id="IPR006073">
    <property type="entry name" value="GTP-bd"/>
</dbReference>
<dbReference type="Proteomes" id="UP000029579">
    <property type="component" value="Unassembled WGS sequence"/>
</dbReference>
<protein>
    <recommendedName>
        <fullName evidence="1 4">Ribosome biogenesis GTPase A</fullName>
    </recommendedName>
</protein>
<dbReference type="NCBIfam" id="TIGR03596">
    <property type="entry name" value="GTPase_YlqF"/>
    <property type="match status" value="1"/>
</dbReference>
<dbReference type="OrthoDB" id="9779790at2"/>
<dbReference type="GO" id="GO:0003924">
    <property type="term" value="F:GTPase activity"/>
    <property type="evidence" value="ECO:0007669"/>
    <property type="project" value="TreeGrafter"/>
</dbReference>
<feature type="binding site" evidence="5">
    <location>
        <begin position="88"/>
        <end position="89"/>
    </location>
    <ligand>
        <name>GTP</name>
        <dbReference type="ChEBI" id="CHEBI:37565"/>
    </ligand>
</feature>
<dbReference type="InterPro" id="IPR027417">
    <property type="entry name" value="P-loop_NTPase"/>
</dbReference>
<proteinExistence type="inferred from homology"/>
<organism evidence="7 8">
    <name type="scientific">Anaerococcus lactolyticus S7-1-13</name>
    <dbReference type="NCBI Taxonomy" id="1284686"/>
    <lineage>
        <taxon>Bacteria</taxon>
        <taxon>Bacillati</taxon>
        <taxon>Bacillota</taxon>
        <taxon>Tissierellia</taxon>
        <taxon>Tissierellales</taxon>
        <taxon>Peptoniphilaceae</taxon>
        <taxon>Anaerococcus</taxon>
    </lineage>
</organism>
<name>A0A095YE59_9FIRM</name>
<dbReference type="PIRSF" id="PIRSF006230">
    <property type="entry name" value="MG442"/>
    <property type="match status" value="1"/>
</dbReference>
<keyword evidence="4" id="KW-0963">Cytoplasm</keyword>
<evidence type="ECO:0000313" key="7">
    <source>
        <dbReference type="EMBL" id="KGF04837.1"/>
    </source>
</evidence>
<dbReference type="Gene3D" id="3.40.50.300">
    <property type="entry name" value="P-loop containing nucleotide triphosphate hydrolases"/>
    <property type="match status" value="1"/>
</dbReference>
<dbReference type="InterPro" id="IPR019991">
    <property type="entry name" value="GTP-bd_ribosome_bgen"/>
</dbReference>
<evidence type="ECO:0000256" key="3">
    <source>
        <dbReference type="ARBA" id="ARBA00023134"/>
    </source>
</evidence>
<feature type="binding site" evidence="5">
    <location>
        <position position="176"/>
    </location>
    <ligand>
        <name>GTP</name>
        <dbReference type="ChEBI" id="CHEBI:37565"/>
    </ligand>
</feature>
<dbReference type="GO" id="GO:0005525">
    <property type="term" value="F:GTP binding"/>
    <property type="evidence" value="ECO:0007669"/>
    <property type="project" value="UniProtKB-KW"/>
</dbReference>
<feature type="binding site" evidence="5">
    <location>
        <begin position="60"/>
        <end position="63"/>
    </location>
    <ligand>
        <name>GTP</name>
        <dbReference type="ChEBI" id="CHEBI:37565"/>
    </ligand>
</feature>
<evidence type="ECO:0000256" key="4">
    <source>
        <dbReference type="PIRNR" id="PIRNR006230"/>
    </source>
</evidence>
<dbReference type="PROSITE" id="PS51721">
    <property type="entry name" value="G_CP"/>
    <property type="match status" value="1"/>
</dbReference>
<dbReference type="PANTHER" id="PTHR45782">
    <property type="entry name" value="MITOCHONDRIAL RIBOSOME-ASSOCIATED GTPASE 1"/>
    <property type="match status" value="1"/>
</dbReference>
<dbReference type="InterPro" id="IPR030378">
    <property type="entry name" value="G_CP_dom"/>
</dbReference>
<feature type="binding site" evidence="5">
    <location>
        <begin position="132"/>
        <end position="137"/>
    </location>
    <ligand>
        <name>GTP</name>
        <dbReference type="ChEBI" id="CHEBI:37565"/>
    </ligand>
</feature>
<dbReference type="FunFam" id="3.40.50.300:FF:000590">
    <property type="entry name" value="Ribosome biogenesis GTPase A"/>
    <property type="match status" value="1"/>
</dbReference>